<dbReference type="Proteomes" id="UP000783287">
    <property type="component" value="Unassembled WGS sequence"/>
</dbReference>
<evidence type="ECO:0000313" key="5">
    <source>
        <dbReference type="Proteomes" id="UP000783287"/>
    </source>
</evidence>
<dbReference type="NCBIfam" id="TIGR02772">
    <property type="entry name" value="Ku_bact"/>
    <property type="match status" value="1"/>
</dbReference>
<dbReference type="InterPro" id="IPR016194">
    <property type="entry name" value="SPOC-like_C_dom_sf"/>
</dbReference>
<evidence type="ECO:0000313" key="4">
    <source>
        <dbReference type="EMBL" id="MCA9382883.1"/>
    </source>
</evidence>
<dbReference type="PANTHER" id="PTHR41251">
    <property type="entry name" value="NON-HOMOLOGOUS END JOINING PROTEIN KU"/>
    <property type="match status" value="1"/>
</dbReference>
<feature type="domain" description="Ku" evidence="3">
    <location>
        <begin position="52"/>
        <end position="180"/>
    </location>
</feature>
<name>A0A955L596_9BACT</name>
<dbReference type="InterPro" id="IPR006164">
    <property type="entry name" value="DNA_bd_Ku70/Ku80"/>
</dbReference>
<comment type="caution">
    <text evidence="4">The sequence shown here is derived from an EMBL/GenBank/DDBJ whole genome shotgun (WGS) entry which is preliminary data.</text>
</comment>
<sequence length="251" mass="29211">MRSIWSGGISFGLIYIPVNLFSGSKEREIQFHYLDKKDHSRIRYAKFRESDGKEVEQEDIVRGFEYEKDKYVILEDEDFEKADVKKSNSIEIVQFCDEHEIDSVFFEKPYYLEPDEKAAKTYNLLVKAMEKAKLVAVASFVLKTKEHLAIVKPENGMLILNQMRFEQELNDTEELKIPDESVSKEELSTAVEIIKQMHKPFQPEKFKDTYTNDLKSIIKEKATKKKITTKGKAPQPTDIVDLMKQLKASLK</sequence>
<evidence type="ECO:0000256" key="2">
    <source>
        <dbReference type="HAMAP-Rule" id="MF_01875"/>
    </source>
</evidence>
<dbReference type="Gene3D" id="2.40.290.10">
    <property type="match status" value="1"/>
</dbReference>
<evidence type="ECO:0000256" key="1">
    <source>
        <dbReference type="ARBA" id="ARBA00023125"/>
    </source>
</evidence>
<organism evidence="4 5">
    <name type="scientific">Candidatus Dojkabacteria bacterium</name>
    <dbReference type="NCBI Taxonomy" id="2099670"/>
    <lineage>
        <taxon>Bacteria</taxon>
        <taxon>Candidatus Dojkabacteria</taxon>
    </lineage>
</organism>
<reference evidence="4" key="1">
    <citation type="submission" date="2020-04" db="EMBL/GenBank/DDBJ databases">
        <authorList>
            <person name="Zhang T."/>
        </authorList>
    </citation>
    <scope>NUCLEOTIDE SEQUENCE</scope>
    <source>
        <strain evidence="4">HKST-UBA14</strain>
    </source>
</reference>
<keyword evidence="2" id="KW-0234">DNA repair</keyword>
<keyword evidence="2" id="KW-0233">DNA recombination</keyword>
<dbReference type="EMBL" id="JAGQLK010000010">
    <property type="protein sequence ID" value="MCA9382883.1"/>
    <property type="molecule type" value="Genomic_DNA"/>
</dbReference>
<comment type="similarity">
    <text evidence="2">Belongs to the prokaryotic Ku family.</text>
</comment>
<dbReference type="AlphaFoldDB" id="A0A955L596"/>
<comment type="function">
    <text evidence="2">With LigD forms a non-homologous end joining (NHEJ) DNA repair enzyme, which repairs dsDNA breaks with reduced fidelity. Binds linear dsDNA with 5'- and 3'- overhangs but not closed circular dsDNA nor ssDNA. Recruits and stimulates the ligase activity of LigD.</text>
</comment>
<dbReference type="GO" id="GO:0006303">
    <property type="term" value="P:double-strand break repair via nonhomologous end joining"/>
    <property type="evidence" value="ECO:0007669"/>
    <property type="project" value="UniProtKB-UniRule"/>
</dbReference>
<dbReference type="GO" id="GO:0006310">
    <property type="term" value="P:DNA recombination"/>
    <property type="evidence" value="ECO:0007669"/>
    <property type="project" value="UniProtKB-KW"/>
</dbReference>
<dbReference type="PIRSF" id="PIRSF006493">
    <property type="entry name" value="Prok_Ku"/>
    <property type="match status" value="1"/>
</dbReference>
<protein>
    <recommendedName>
        <fullName evidence="2">Non-homologous end joining protein Ku</fullName>
    </recommendedName>
</protein>
<evidence type="ECO:0000259" key="3">
    <source>
        <dbReference type="SMART" id="SM00559"/>
    </source>
</evidence>
<accession>A0A955L596</accession>
<proteinExistence type="inferred from homology"/>
<dbReference type="SUPFAM" id="SSF100939">
    <property type="entry name" value="SPOC domain-like"/>
    <property type="match status" value="1"/>
</dbReference>
<reference evidence="4" key="2">
    <citation type="journal article" date="2021" name="Microbiome">
        <title>Successional dynamics and alternative stable states in a saline activated sludge microbial community over 9 years.</title>
        <authorList>
            <person name="Wang Y."/>
            <person name="Ye J."/>
            <person name="Ju F."/>
            <person name="Liu L."/>
            <person name="Boyd J.A."/>
            <person name="Deng Y."/>
            <person name="Parks D.H."/>
            <person name="Jiang X."/>
            <person name="Yin X."/>
            <person name="Woodcroft B.J."/>
            <person name="Tyson G.W."/>
            <person name="Hugenholtz P."/>
            <person name="Polz M.F."/>
            <person name="Zhang T."/>
        </authorList>
    </citation>
    <scope>NUCLEOTIDE SEQUENCE</scope>
    <source>
        <strain evidence="4">HKST-UBA14</strain>
    </source>
</reference>
<keyword evidence="2" id="KW-0227">DNA damage</keyword>
<dbReference type="HAMAP" id="MF_01875">
    <property type="entry name" value="Prokaryotic_Ku"/>
    <property type="match status" value="1"/>
</dbReference>
<keyword evidence="1 2" id="KW-0238">DNA-binding</keyword>
<gene>
    <name evidence="2" type="primary">ku</name>
    <name evidence="4" type="ORF">KC909_00820</name>
</gene>
<dbReference type="Pfam" id="PF02735">
    <property type="entry name" value="Ku"/>
    <property type="match status" value="1"/>
</dbReference>
<dbReference type="SMART" id="SM00559">
    <property type="entry name" value="Ku78"/>
    <property type="match status" value="1"/>
</dbReference>
<dbReference type="InterPro" id="IPR009187">
    <property type="entry name" value="Prok_Ku"/>
</dbReference>
<dbReference type="PANTHER" id="PTHR41251:SF1">
    <property type="entry name" value="NON-HOMOLOGOUS END JOINING PROTEIN KU"/>
    <property type="match status" value="1"/>
</dbReference>
<comment type="subunit">
    <text evidence="2">Homodimer. Interacts with LigD.</text>
</comment>
<dbReference type="GO" id="GO:0003690">
    <property type="term" value="F:double-stranded DNA binding"/>
    <property type="evidence" value="ECO:0007669"/>
    <property type="project" value="UniProtKB-UniRule"/>
</dbReference>